<dbReference type="PANTHER" id="PTHR21452">
    <property type="entry name" value="EXPORTIN-6"/>
    <property type="match status" value="1"/>
</dbReference>
<keyword evidence="9" id="KW-1185">Reference proteome</keyword>
<dbReference type="Proteomes" id="UP000242450">
    <property type="component" value="Chromosome 10"/>
</dbReference>
<dbReference type="AlphaFoldDB" id="A0A212CZK1"/>
<evidence type="ECO:0000256" key="1">
    <source>
        <dbReference type="ARBA" id="ARBA00004123"/>
    </source>
</evidence>
<organism evidence="8 9">
    <name type="scientific">Cervus elaphus hippelaphus</name>
    <name type="common">European red deer</name>
    <dbReference type="NCBI Taxonomy" id="46360"/>
    <lineage>
        <taxon>Eukaryota</taxon>
        <taxon>Metazoa</taxon>
        <taxon>Chordata</taxon>
        <taxon>Craniata</taxon>
        <taxon>Vertebrata</taxon>
        <taxon>Euteleostomi</taxon>
        <taxon>Mammalia</taxon>
        <taxon>Eutheria</taxon>
        <taxon>Laurasiatheria</taxon>
        <taxon>Artiodactyla</taxon>
        <taxon>Ruminantia</taxon>
        <taxon>Pecora</taxon>
        <taxon>Cervidae</taxon>
        <taxon>Cervinae</taxon>
        <taxon>Cervus</taxon>
    </lineage>
</organism>
<dbReference type="InterPro" id="IPR016024">
    <property type="entry name" value="ARM-type_fold"/>
</dbReference>
<dbReference type="EMBL" id="MKHE01000010">
    <property type="protein sequence ID" value="OWK11418.1"/>
    <property type="molecule type" value="Genomic_DNA"/>
</dbReference>
<keyword evidence="4" id="KW-0813">Transport</keyword>
<name>A0A212CZK1_CEREH</name>
<dbReference type="SUPFAM" id="SSF48371">
    <property type="entry name" value="ARM repeat"/>
    <property type="match status" value="1"/>
</dbReference>
<comment type="similarity">
    <text evidence="3">Belongs to the exportin family.</text>
</comment>
<proteinExistence type="inferred from homology"/>
<evidence type="ECO:0000256" key="3">
    <source>
        <dbReference type="ARBA" id="ARBA00009466"/>
    </source>
</evidence>
<evidence type="ECO:0000256" key="2">
    <source>
        <dbReference type="ARBA" id="ARBA00004496"/>
    </source>
</evidence>
<comment type="caution">
    <text evidence="8">The sequence shown here is derived from an EMBL/GenBank/DDBJ whole genome shotgun (WGS) entry which is preliminary data.</text>
</comment>
<evidence type="ECO:0008006" key="10">
    <source>
        <dbReference type="Google" id="ProtNLM"/>
    </source>
</evidence>
<comment type="subcellular location">
    <subcellularLocation>
        <location evidence="2">Cytoplasm</location>
    </subcellularLocation>
    <subcellularLocation>
        <location evidence="1">Nucleus</location>
    </subcellularLocation>
</comment>
<keyword evidence="5" id="KW-0963">Cytoplasm</keyword>
<keyword evidence="7" id="KW-0539">Nucleus</keyword>
<dbReference type="GO" id="GO:0006611">
    <property type="term" value="P:protein export from nucleus"/>
    <property type="evidence" value="ECO:0007669"/>
    <property type="project" value="InterPro"/>
</dbReference>
<protein>
    <recommendedName>
        <fullName evidence="10">XPO6</fullName>
    </recommendedName>
</protein>
<gene>
    <name evidence="8" type="ORF">Celaphus_00007043</name>
</gene>
<dbReference type="InterPro" id="IPR011989">
    <property type="entry name" value="ARM-like"/>
</dbReference>
<evidence type="ECO:0000256" key="4">
    <source>
        <dbReference type="ARBA" id="ARBA00022448"/>
    </source>
</evidence>
<dbReference type="PANTHER" id="PTHR21452:SF4">
    <property type="entry name" value="EXPORTIN-6"/>
    <property type="match status" value="1"/>
</dbReference>
<evidence type="ECO:0000256" key="7">
    <source>
        <dbReference type="ARBA" id="ARBA00023242"/>
    </source>
</evidence>
<dbReference type="InterPro" id="IPR040016">
    <property type="entry name" value="XPO6"/>
</dbReference>
<dbReference type="OrthoDB" id="10261013at2759"/>
<accession>A0A212CZK1</accession>
<keyword evidence="6" id="KW-0653">Protein transport</keyword>
<evidence type="ECO:0000313" key="8">
    <source>
        <dbReference type="EMBL" id="OWK11418.1"/>
    </source>
</evidence>
<dbReference type="GO" id="GO:0005049">
    <property type="term" value="F:nuclear export signal receptor activity"/>
    <property type="evidence" value="ECO:0007669"/>
    <property type="project" value="InterPro"/>
</dbReference>
<dbReference type="GO" id="GO:0005634">
    <property type="term" value="C:nucleus"/>
    <property type="evidence" value="ECO:0007669"/>
    <property type="project" value="UniProtKB-SubCell"/>
</dbReference>
<evidence type="ECO:0000256" key="5">
    <source>
        <dbReference type="ARBA" id="ARBA00022490"/>
    </source>
</evidence>
<evidence type="ECO:0000313" key="9">
    <source>
        <dbReference type="Proteomes" id="UP000242450"/>
    </source>
</evidence>
<dbReference type="GO" id="GO:0005737">
    <property type="term" value="C:cytoplasm"/>
    <property type="evidence" value="ECO:0007669"/>
    <property type="project" value="UniProtKB-SubCell"/>
</dbReference>
<sequence length="509" mass="58336">MFFLLKNNLKCSVPGPRLNITAENDCRRLHCSLRDLSSLLQAVGRLAEYFIGDVFAARFSDALTVVERWVQDKLLLSACHLLVSLATTVRPVFLISIPAVQKVFNRITDASSQRLVDKAQVLVCRALSNILLLPWPNLPENEQQWPVRSMNHASLISALSRDYRTKVIIHQTLSVLEDIVENISGESTKSRQICYQSLQESVQVSLALFPAFIHQSDVTDEMLSFFLTLFRGLRVQMGVPFTEQIIQTFLNMFTREQLAESILHEGSTGCRVVEKFLKILQVVVQEPGQVFKPFLPSIIALCMEQVYPIIAERPSPDVKAELFELLFRTLHHNWRYFFKSTVLASVQRGMAEEQMENQPQFSAIMQAFGQSFLQPDIHLFKQNLFYLETLNTKQKLYHKKIFRSTMLFQFVNVLLQVLVHRSHDLLQEDIGIAVYNMASVDFDGFFTAFLPEFLSSCDGVDANQKNVLGRNFKMDRDLPSFTQSVHRLVNDLRYYRLCNDSLPPGTVKL</sequence>
<dbReference type="Gene3D" id="1.25.10.10">
    <property type="entry name" value="Leucine-rich Repeat Variant"/>
    <property type="match status" value="1"/>
</dbReference>
<evidence type="ECO:0000256" key="6">
    <source>
        <dbReference type="ARBA" id="ARBA00022927"/>
    </source>
</evidence>
<reference evidence="8 9" key="1">
    <citation type="journal article" date="2018" name="Mol. Genet. Genomics">
        <title>The red deer Cervus elaphus genome CerEla1.0: sequencing, annotating, genes, and chromosomes.</title>
        <authorList>
            <person name="Bana N.A."/>
            <person name="Nyiri A."/>
            <person name="Nagy J."/>
            <person name="Frank K."/>
            <person name="Nagy T."/>
            <person name="Steger V."/>
            <person name="Schiller M."/>
            <person name="Lakatos P."/>
            <person name="Sugar L."/>
            <person name="Horn P."/>
            <person name="Barta E."/>
            <person name="Orosz L."/>
        </authorList>
    </citation>
    <scope>NUCLEOTIDE SEQUENCE [LARGE SCALE GENOMIC DNA]</scope>
    <source>
        <strain evidence="8">Hungarian</strain>
    </source>
</reference>